<keyword evidence="2" id="KW-1185">Reference proteome</keyword>
<evidence type="ECO:0000313" key="2">
    <source>
        <dbReference type="Proteomes" id="UP000481033"/>
    </source>
</evidence>
<organism evidence="1 2">
    <name type="scientific">Adonisia turfae CCMR0081</name>
    <dbReference type="NCBI Taxonomy" id="2292702"/>
    <lineage>
        <taxon>Bacteria</taxon>
        <taxon>Bacillati</taxon>
        <taxon>Cyanobacteriota</taxon>
        <taxon>Adonisia</taxon>
        <taxon>Adonisia turfae</taxon>
    </lineage>
</organism>
<name>A0A6M0RY90_9CYAN</name>
<sequence length="81" mass="9227">MLITGQVVGFIRRVNLKNGQSKSLVLADLVTLDDPHIADYENRWEATLKEYGYERMVLDSMTPFHQSSCHIPSTFGKTINQ</sequence>
<gene>
    <name evidence="1" type="ORF">DXZ20_37150</name>
</gene>
<dbReference type="EMBL" id="QXHD01000011">
    <property type="protein sequence ID" value="NEZ61164.1"/>
    <property type="molecule type" value="Genomic_DNA"/>
</dbReference>
<comment type="caution">
    <text evidence="1">The sequence shown here is derived from an EMBL/GenBank/DDBJ whole genome shotgun (WGS) entry which is preliminary data.</text>
</comment>
<evidence type="ECO:0000313" key="1">
    <source>
        <dbReference type="EMBL" id="NEZ61164.1"/>
    </source>
</evidence>
<reference evidence="1 2" key="1">
    <citation type="journal article" date="2020" name="Microb. Ecol.">
        <title>Ecogenomics of the Marine Benthic Filamentous Cyanobacterium Adonisia.</title>
        <authorList>
            <person name="Walter J.M."/>
            <person name="Coutinho F.H."/>
            <person name="Leomil L."/>
            <person name="Hargreaves P.I."/>
            <person name="Campeao M.E."/>
            <person name="Vieira V.V."/>
            <person name="Silva B.S."/>
            <person name="Fistarol G.O."/>
            <person name="Salomon P.S."/>
            <person name="Sawabe T."/>
            <person name="Mino S."/>
            <person name="Hosokawa M."/>
            <person name="Miyashita H."/>
            <person name="Maruyama F."/>
            <person name="van Verk M.C."/>
            <person name="Dutilh B.E."/>
            <person name="Thompson C.C."/>
            <person name="Thompson F.L."/>
        </authorList>
    </citation>
    <scope>NUCLEOTIDE SEQUENCE [LARGE SCALE GENOMIC DNA]</scope>
    <source>
        <strain evidence="1 2">CCMR0081</strain>
    </source>
</reference>
<dbReference type="Proteomes" id="UP000481033">
    <property type="component" value="Unassembled WGS sequence"/>
</dbReference>
<protein>
    <submittedName>
        <fullName evidence="1">Uncharacterized protein</fullName>
    </submittedName>
</protein>
<dbReference type="AlphaFoldDB" id="A0A6M0RY90"/>
<accession>A0A6M0RY90</accession>
<proteinExistence type="predicted"/>